<dbReference type="EMBL" id="BJLH01000011">
    <property type="protein sequence ID" value="GEA61422.1"/>
    <property type="molecule type" value="Genomic_DNA"/>
</dbReference>
<name>A0A4Y3IQL0_9VIBR</name>
<evidence type="ECO:0000313" key="2">
    <source>
        <dbReference type="Proteomes" id="UP000318242"/>
    </source>
</evidence>
<organism evidence="1 2">
    <name type="scientific">Vibrio comitans NBRC 102076</name>
    <dbReference type="NCBI Taxonomy" id="1219078"/>
    <lineage>
        <taxon>Bacteria</taxon>
        <taxon>Pseudomonadati</taxon>
        <taxon>Pseudomonadota</taxon>
        <taxon>Gammaproteobacteria</taxon>
        <taxon>Vibrionales</taxon>
        <taxon>Vibrionaceae</taxon>
        <taxon>Vibrio</taxon>
    </lineage>
</organism>
<sequence>MLYSTYSGISVRQNNLDCVVIRRRKAGWKIDSSFTFLLEDKQDWKSTWVKLKKRLPRWRNCVSISLNFEEVLSKSSVINASLSENETLMQVQEQLSTAITKEELVHDYRKGQLLDGEQKLELYICKKEALTSLMKQCELSVDVVGWALTDLRTLSNEVEVHCGGKADGFIEITESRMIVISLNEQSLPMVVDITGQDLSVFIENLTHAFSSLSMNSEEESVTLLVYGCTDRIAELNKWFNHSPDLKLIDVSHTLIGQSLPSFTASYPALACALGAYCWSKACQ</sequence>
<comment type="caution">
    <text evidence="1">The sequence shown here is derived from an EMBL/GenBank/DDBJ whole genome shotgun (WGS) entry which is preliminary data.</text>
</comment>
<gene>
    <name evidence="1" type="ORF">VCO01S_26150</name>
</gene>
<evidence type="ECO:0008006" key="3">
    <source>
        <dbReference type="Google" id="ProtNLM"/>
    </source>
</evidence>
<proteinExistence type="predicted"/>
<accession>A0A4Y3IQL0</accession>
<evidence type="ECO:0000313" key="1">
    <source>
        <dbReference type="EMBL" id="GEA61422.1"/>
    </source>
</evidence>
<dbReference type="OrthoDB" id="5863131at2"/>
<dbReference type="Proteomes" id="UP000318242">
    <property type="component" value="Unassembled WGS sequence"/>
</dbReference>
<keyword evidence="2" id="KW-1185">Reference proteome</keyword>
<dbReference type="RefSeq" id="WP_141271796.1">
    <property type="nucleotide sequence ID" value="NZ_BJLH01000011.1"/>
</dbReference>
<protein>
    <recommendedName>
        <fullName evidence="3">MSHA biogenesis protein MshI</fullName>
    </recommendedName>
</protein>
<dbReference type="AlphaFoldDB" id="A0A4Y3IQL0"/>
<reference evidence="1 2" key="1">
    <citation type="submission" date="2019-06" db="EMBL/GenBank/DDBJ databases">
        <title>Whole genome shotgun sequence of Vibrio comitans NBRC 102076.</title>
        <authorList>
            <person name="Hosoyama A."/>
            <person name="Uohara A."/>
            <person name="Ohji S."/>
            <person name="Ichikawa N."/>
        </authorList>
    </citation>
    <scope>NUCLEOTIDE SEQUENCE [LARGE SCALE GENOMIC DNA]</scope>
    <source>
        <strain evidence="1 2">NBRC 102076</strain>
    </source>
</reference>